<accession>A0AAV3XCR9</accession>
<keyword evidence="2" id="KW-1185">Reference proteome</keyword>
<comment type="caution">
    <text evidence="1">The sequence shown here is derived from an EMBL/GenBank/DDBJ whole genome shotgun (WGS) entry which is preliminary data.</text>
</comment>
<proteinExistence type="predicted"/>
<protein>
    <submittedName>
        <fullName evidence="1">Uncharacterized protein</fullName>
    </submittedName>
</protein>
<sequence length="77" mass="8889">MIPKSKPKLNVHPWCIVRQLPNMQRLVVARFYRRSDADGYIQVLRRLLPGVNHAIVFDVTGVEKVQHSPSSELEQLL</sequence>
<dbReference type="Proteomes" id="UP001050975">
    <property type="component" value="Unassembled WGS sequence"/>
</dbReference>
<dbReference type="EMBL" id="BLAY01000048">
    <property type="protein sequence ID" value="GET38610.1"/>
    <property type="molecule type" value="Genomic_DNA"/>
</dbReference>
<dbReference type="AlphaFoldDB" id="A0AAV3XCR9"/>
<gene>
    <name evidence="1" type="ORF">MiSe_33680</name>
</gene>
<reference evidence="1" key="1">
    <citation type="submission" date="2019-10" db="EMBL/GenBank/DDBJ databases">
        <title>Draft genome sequece of Microseira wollei NIES-4236.</title>
        <authorList>
            <person name="Yamaguchi H."/>
            <person name="Suzuki S."/>
            <person name="Kawachi M."/>
        </authorList>
    </citation>
    <scope>NUCLEOTIDE SEQUENCE</scope>
    <source>
        <strain evidence="1">NIES-4236</strain>
    </source>
</reference>
<dbReference type="RefSeq" id="WP_226582547.1">
    <property type="nucleotide sequence ID" value="NZ_BLAY01000048.1"/>
</dbReference>
<organism evidence="1 2">
    <name type="scientific">Microseira wollei NIES-4236</name>
    <dbReference type="NCBI Taxonomy" id="2530354"/>
    <lineage>
        <taxon>Bacteria</taxon>
        <taxon>Bacillati</taxon>
        <taxon>Cyanobacteriota</taxon>
        <taxon>Cyanophyceae</taxon>
        <taxon>Oscillatoriophycideae</taxon>
        <taxon>Aerosakkonematales</taxon>
        <taxon>Aerosakkonemataceae</taxon>
        <taxon>Microseira</taxon>
    </lineage>
</organism>
<evidence type="ECO:0000313" key="2">
    <source>
        <dbReference type="Proteomes" id="UP001050975"/>
    </source>
</evidence>
<name>A0AAV3XCR9_9CYAN</name>
<evidence type="ECO:0000313" key="1">
    <source>
        <dbReference type="EMBL" id="GET38610.1"/>
    </source>
</evidence>